<dbReference type="OrthoDB" id="4899107at2759"/>
<evidence type="ECO:0000313" key="2">
    <source>
        <dbReference type="EMBL" id="RFU73074.1"/>
    </source>
</evidence>
<feature type="region of interest" description="Disordered" evidence="1">
    <location>
        <begin position="244"/>
        <end position="264"/>
    </location>
</feature>
<gene>
    <name evidence="2" type="ORF">TARUN_9184</name>
</gene>
<evidence type="ECO:0000256" key="1">
    <source>
        <dbReference type="SAM" id="MobiDB-lite"/>
    </source>
</evidence>
<keyword evidence="3" id="KW-1185">Reference proteome</keyword>
<name>A0A395NAW3_TRIAR</name>
<evidence type="ECO:0000313" key="3">
    <source>
        <dbReference type="Proteomes" id="UP000266272"/>
    </source>
</evidence>
<feature type="compositionally biased region" description="Basic residues" evidence="1">
    <location>
        <begin position="255"/>
        <end position="264"/>
    </location>
</feature>
<organism evidence="2 3">
    <name type="scientific">Trichoderma arundinaceum</name>
    <dbReference type="NCBI Taxonomy" id="490622"/>
    <lineage>
        <taxon>Eukaryota</taxon>
        <taxon>Fungi</taxon>
        <taxon>Dikarya</taxon>
        <taxon>Ascomycota</taxon>
        <taxon>Pezizomycotina</taxon>
        <taxon>Sordariomycetes</taxon>
        <taxon>Hypocreomycetidae</taxon>
        <taxon>Hypocreales</taxon>
        <taxon>Hypocreaceae</taxon>
        <taxon>Trichoderma</taxon>
    </lineage>
</organism>
<accession>A0A395NAW3</accession>
<dbReference type="Proteomes" id="UP000266272">
    <property type="component" value="Unassembled WGS sequence"/>
</dbReference>
<sequence length="264" mass="30507">MDPHPYQNPHFYALDIILAYLNKGNTAHEIAHLSHIASAWCRENPLHDDALMTLDQVLWAHPFLFDLSILSFSRLFTFNDCAARRNEQPFGPGQGASSLLIPHIRPLITAQQYFCTMIDAYTLHVGHQGRSFHDRIVAQDLKGSPIIHYMPEVIHRIAVLDARELLSSEFSTFSPKTSLGFSCHLAKGVEVMMMDAPPFNWFESEHGEDMMDIDREPPVARVNLDWLRVKVEWLRNRGLKRRRNCDSQRVQPWNGRKKRKTDHT</sequence>
<comment type="caution">
    <text evidence="2">The sequence shown here is derived from an EMBL/GenBank/DDBJ whole genome shotgun (WGS) entry which is preliminary data.</text>
</comment>
<dbReference type="EMBL" id="PXOA01000707">
    <property type="protein sequence ID" value="RFU73074.1"/>
    <property type="molecule type" value="Genomic_DNA"/>
</dbReference>
<reference evidence="2 3" key="1">
    <citation type="journal article" date="2018" name="PLoS Pathog.">
        <title>Evolution of structural diversity of trichothecenes, a family of toxins produced by plant pathogenic and entomopathogenic fungi.</title>
        <authorList>
            <person name="Proctor R.H."/>
            <person name="McCormick S.P."/>
            <person name="Kim H.S."/>
            <person name="Cardoza R.E."/>
            <person name="Stanley A.M."/>
            <person name="Lindo L."/>
            <person name="Kelly A."/>
            <person name="Brown D.W."/>
            <person name="Lee T."/>
            <person name="Vaughan M.M."/>
            <person name="Alexander N.J."/>
            <person name="Busman M."/>
            <person name="Gutierrez S."/>
        </authorList>
    </citation>
    <scope>NUCLEOTIDE SEQUENCE [LARGE SCALE GENOMIC DNA]</scope>
    <source>
        <strain evidence="2 3">IBT 40837</strain>
    </source>
</reference>
<dbReference type="AlphaFoldDB" id="A0A395NAW3"/>
<protein>
    <submittedName>
        <fullName evidence="2">Uncharacterized protein</fullName>
    </submittedName>
</protein>
<proteinExistence type="predicted"/>